<name>A0A1T4Y0F8_9CLOT</name>
<keyword evidence="4" id="KW-1185">Reference proteome</keyword>
<dbReference type="AlphaFoldDB" id="A0A1T4Y0F8"/>
<dbReference type="OrthoDB" id="9817358at2"/>
<keyword evidence="2" id="KW-0472">Membrane</keyword>
<feature type="region of interest" description="Disordered" evidence="1">
    <location>
        <begin position="33"/>
        <end position="75"/>
    </location>
</feature>
<sequence>MYGLSKSILKAIAAVGTLIVIGAAVLVALNNQKNTNNNSHQNTKTKIQNENSESLNSSSSDKNNGSLSDSDMPLDPNMPNTYYKTIVSIFETNQFEANAQVSSSGIIDSFLISNDILIYDNKTEKCYILARSLTYKGKGAVNVKHLGGSFDQVKNYDATGELIELYGDLITEKDNVPQYDKLPVRLNVKESLIFTLPPTKSQDWVSNIIGRDVSDGPPLVFPPESLANAQIALIPDSKNIEVSRTYSSSETVVDEVTGNLVKPNGKFRIELRKLTDVEAMSEIANLNSKLLENKKIDFTTDFIPDPESQIDENKDISVDTLNGLPLPKDYPQDIFPISEDAFIAISNTVPTEDNKNGYEVTIKLKESKEEVLKKYKTLLKDASTFTMNGVSTMQGEKKGYEYNVMIMDNTLGGKEKTMIQIILTPIDD</sequence>
<accession>A0A1T4Y0F8</accession>
<evidence type="ECO:0000313" key="4">
    <source>
        <dbReference type="Proteomes" id="UP000190105"/>
    </source>
</evidence>
<organism evidence="3 4">
    <name type="scientific">Caloramator quimbayensis</name>
    <dbReference type="NCBI Taxonomy" id="1147123"/>
    <lineage>
        <taxon>Bacteria</taxon>
        <taxon>Bacillati</taxon>
        <taxon>Bacillota</taxon>
        <taxon>Clostridia</taxon>
        <taxon>Eubacteriales</taxon>
        <taxon>Clostridiaceae</taxon>
        <taxon>Caloramator</taxon>
    </lineage>
</organism>
<keyword evidence="2" id="KW-0812">Transmembrane</keyword>
<gene>
    <name evidence="3" type="ORF">SAMN05443428_1173</name>
</gene>
<evidence type="ECO:0000256" key="1">
    <source>
        <dbReference type="SAM" id="MobiDB-lite"/>
    </source>
</evidence>
<proteinExistence type="predicted"/>
<evidence type="ECO:0000256" key="2">
    <source>
        <dbReference type="SAM" id="Phobius"/>
    </source>
</evidence>
<evidence type="ECO:0000313" key="3">
    <source>
        <dbReference type="EMBL" id="SKA94958.1"/>
    </source>
</evidence>
<dbReference type="STRING" id="1147123.SAMN05443428_1173"/>
<dbReference type="RefSeq" id="WP_078697117.1">
    <property type="nucleotide sequence ID" value="NZ_FUYH01000017.1"/>
</dbReference>
<dbReference type="Proteomes" id="UP000190105">
    <property type="component" value="Unassembled WGS sequence"/>
</dbReference>
<dbReference type="EMBL" id="FUYH01000017">
    <property type="protein sequence ID" value="SKA94958.1"/>
    <property type="molecule type" value="Genomic_DNA"/>
</dbReference>
<feature type="transmembrane region" description="Helical" evidence="2">
    <location>
        <begin position="7"/>
        <end position="29"/>
    </location>
</feature>
<feature type="compositionally biased region" description="Low complexity" evidence="1">
    <location>
        <begin position="33"/>
        <end position="70"/>
    </location>
</feature>
<protein>
    <submittedName>
        <fullName evidence="3">Uncharacterized protein</fullName>
    </submittedName>
</protein>
<reference evidence="4" key="1">
    <citation type="submission" date="2017-02" db="EMBL/GenBank/DDBJ databases">
        <authorList>
            <person name="Varghese N."/>
            <person name="Submissions S."/>
        </authorList>
    </citation>
    <scope>NUCLEOTIDE SEQUENCE [LARGE SCALE GENOMIC DNA]</scope>
    <source>
        <strain evidence="4">USBA 833</strain>
    </source>
</reference>
<keyword evidence="2" id="KW-1133">Transmembrane helix</keyword>